<evidence type="ECO:0000313" key="7">
    <source>
        <dbReference type="EMBL" id="HGZ79357.1"/>
    </source>
</evidence>
<keyword evidence="4" id="KW-0051">Antiviral defense</keyword>
<evidence type="ECO:0000259" key="5">
    <source>
        <dbReference type="Pfam" id="PF10040"/>
    </source>
</evidence>
<evidence type="ECO:0000256" key="3">
    <source>
        <dbReference type="ARBA" id="ARBA00022801"/>
    </source>
</evidence>
<protein>
    <submittedName>
        <fullName evidence="7">CRISPR-associated endoribonuclease Cas6</fullName>
    </submittedName>
</protein>
<evidence type="ECO:0000256" key="2">
    <source>
        <dbReference type="ARBA" id="ARBA00022759"/>
    </source>
</evidence>
<dbReference type="InterPro" id="IPR045747">
    <property type="entry name" value="CRISPR-assoc_prot_Cas6_N_sf"/>
</dbReference>
<proteinExistence type="predicted"/>
<dbReference type="InterPro" id="IPR019267">
    <property type="entry name" value="CRISPR-assoc_Cas6_C"/>
</dbReference>
<gene>
    <name evidence="7" type="primary">cas6</name>
    <name evidence="7" type="ORF">ENW55_05185</name>
</gene>
<dbReference type="NCBIfam" id="TIGR01877">
    <property type="entry name" value="cas_cas6"/>
    <property type="match status" value="1"/>
</dbReference>
<dbReference type="GO" id="GO:0051607">
    <property type="term" value="P:defense response to virus"/>
    <property type="evidence" value="ECO:0007669"/>
    <property type="project" value="UniProtKB-KW"/>
</dbReference>
<sequence>MVCIFYSLVIKLVAQQDGVYEFYPGRKMHALFLDLVRSHDESLSERLHQEKGEKSFTVSSFLGKDFRRNIVVRKNKFYFVRVTALSDEVFEAFIASLFRRRVLKEPLRIGNVSFEIRAVMVDEAKSKWASCVSAEQLLNEKELERHVKIRFHTPTLFKTGDVCLYEPDPQKVFASLLRKFNKYSEIKFEEDLLEKFKQVKIAEKNTKLRTVSMDQFTLTGFIGDVVFEVPENDEELLKAVNVLSSFAFYSGVGYKTTMGFGQAERLKLT</sequence>
<dbReference type="EMBL" id="DTKQ01000037">
    <property type="protein sequence ID" value="HGZ79357.1"/>
    <property type="molecule type" value="Genomic_DNA"/>
</dbReference>
<evidence type="ECO:0000256" key="4">
    <source>
        <dbReference type="ARBA" id="ARBA00023118"/>
    </source>
</evidence>
<evidence type="ECO:0000259" key="6">
    <source>
        <dbReference type="Pfam" id="PF19308"/>
    </source>
</evidence>
<keyword evidence="1" id="KW-0540">Nuclease</keyword>
<dbReference type="Pfam" id="PF10040">
    <property type="entry name" value="CRISPR_Cas6"/>
    <property type="match status" value="1"/>
</dbReference>
<accession>A0A832IAF3</accession>
<comment type="caution">
    <text evidence="7">The sequence shown here is derived from an EMBL/GenBank/DDBJ whole genome shotgun (WGS) entry which is preliminary data.</text>
</comment>
<dbReference type="Gene3D" id="3.30.70.1890">
    <property type="match status" value="1"/>
</dbReference>
<dbReference type="Gene3D" id="3.30.70.1900">
    <property type="match status" value="1"/>
</dbReference>
<dbReference type="InterPro" id="IPR045648">
    <property type="entry name" value="CRISPR-assoc_Cas6-like_N"/>
</dbReference>
<organism evidence="7">
    <name type="scientific">Pseudothermotoga hypogea</name>
    <dbReference type="NCBI Taxonomy" id="57487"/>
    <lineage>
        <taxon>Bacteria</taxon>
        <taxon>Thermotogati</taxon>
        <taxon>Thermotogota</taxon>
        <taxon>Thermotogae</taxon>
        <taxon>Thermotogales</taxon>
        <taxon>Thermotogaceae</taxon>
        <taxon>Pseudothermotoga</taxon>
    </lineage>
</organism>
<dbReference type="PANTHER" id="PTHR36984">
    <property type="entry name" value="CRISPR-ASSOCIATED ENDORIBONUCLEASE CAS6 1"/>
    <property type="match status" value="1"/>
</dbReference>
<dbReference type="GO" id="GO:0016788">
    <property type="term" value="F:hydrolase activity, acting on ester bonds"/>
    <property type="evidence" value="ECO:0007669"/>
    <property type="project" value="InterPro"/>
</dbReference>
<keyword evidence="3" id="KW-0378">Hydrolase</keyword>
<dbReference type="AlphaFoldDB" id="A0A832IAF3"/>
<feature type="domain" description="CRISPR-associated protein Cas6 C-terminal" evidence="5">
    <location>
        <begin position="149"/>
        <end position="262"/>
    </location>
</feature>
<dbReference type="CDD" id="cd21141">
    <property type="entry name" value="Cas6_III-like"/>
    <property type="match status" value="1"/>
</dbReference>
<feature type="domain" description="CRISPR-associated protein Cas6-like N-terminal" evidence="6">
    <location>
        <begin position="6"/>
        <end position="138"/>
    </location>
</feature>
<dbReference type="InterPro" id="IPR010156">
    <property type="entry name" value="CRISPR-assoc_prot_Cas6"/>
</dbReference>
<name>A0A832IAF3_9THEM</name>
<dbReference type="Pfam" id="PF19308">
    <property type="entry name" value="CRISPR_Cas6_N"/>
    <property type="match status" value="1"/>
</dbReference>
<dbReference type="GO" id="GO:0004519">
    <property type="term" value="F:endonuclease activity"/>
    <property type="evidence" value="ECO:0007669"/>
    <property type="project" value="UniProtKB-KW"/>
</dbReference>
<dbReference type="PANTHER" id="PTHR36984:SF1">
    <property type="entry name" value="CRISPR-ASSOCIATED ENDORIBONUCLEASE CAS6 1"/>
    <property type="match status" value="1"/>
</dbReference>
<evidence type="ECO:0000256" key="1">
    <source>
        <dbReference type="ARBA" id="ARBA00022722"/>
    </source>
</evidence>
<reference evidence="7" key="1">
    <citation type="journal article" date="2020" name="mSystems">
        <title>Genome- and Community-Level Interaction Insights into Carbon Utilization and Element Cycling Functions of Hydrothermarchaeota in Hydrothermal Sediment.</title>
        <authorList>
            <person name="Zhou Z."/>
            <person name="Liu Y."/>
            <person name="Xu W."/>
            <person name="Pan J."/>
            <person name="Luo Z.H."/>
            <person name="Li M."/>
        </authorList>
    </citation>
    <scope>NUCLEOTIDE SEQUENCE [LARGE SCALE GENOMIC DNA]</scope>
    <source>
        <strain evidence="7">SpSt-86</strain>
    </source>
</reference>
<keyword evidence="2" id="KW-0255">Endonuclease</keyword>